<accession>A0A1H8VKR0</accession>
<organism evidence="3 4">
    <name type="scientific">Aquisalimonas asiatica</name>
    <dbReference type="NCBI Taxonomy" id="406100"/>
    <lineage>
        <taxon>Bacteria</taxon>
        <taxon>Pseudomonadati</taxon>
        <taxon>Pseudomonadota</taxon>
        <taxon>Gammaproteobacteria</taxon>
        <taxon>Chromatiales</taxon>
        <taxon>Ectothiorhodospiraceae</taxon>
        <taxon>Aquisalimonas</taxon>
    </lineage>
</organism>
<dbReference type="GO" id="GO:0004040">
    <property type="term" value="F:amidase activity"/>
    <property type="evidence" value="ECO:0007669"/>
    <property type="project" value="InterPro"/>
</dbReference>
<dbReference type="OrthoDB" id="9788155at2"/>
<feature type="transmembrane region" description="Helical" evidence="1">
    <location>
        <begin position="20"/>
        <end position="39"/>
    </location>
</feature>
<dbReference type="Pfam" id="PF01832">
    <property type="entry name" value="Glucosaminidase"/>
    <property type="match status" value="1"/>
</dbReference>
<evidence type="ECO:0000313" key="3">
    <source>
        <dbReference type="EMBL" id="SEP15870.1"/>
    </source>
</evidence>
<keyword evidence="1" id="KW-0472">Membrane</keyword>
<evidence type="ECO:0000259" key="2">
    <source>
        <dbReference type="Pfam" id="PF01832"/>
    </source>
</evidence>
<proteinExistence type="predicted"/>
<dbReference type="PANTHER" id="PTHR40572:SF1">
    <property type="entry name" value="PROTEIN BAX"/>
    <property type="match status" value="1"/>
</dbReference>
<dbReference type="InterPro" id="IPR002901">
    <property type="entry name" value="MGlyc_endo_b_GlcNAc-like_dom"/>
</dbReference>
<sequence>MNAVSDTHAAEHGLAPTDHRIVLAIASVIAVTAALALAWQHLRDLEAPSRGAEALAFDMTMAPVEADSAAGLADTLDAMDFPWPPEGPVPRIQVEHFPDDMAELDADTRKTVFFRALLPLVLYENAALSHHRDNAGTLLQGGTPPEPGSDERAYLGQLKDRFRVDGDLDDAAVRQQLLRRVDAVPASLALAQAANESGWGTSRFTLEANNLFGEWTWNEDQGLLPQQRAEGATHFVRIFPDLHGSVRSYIHNINVGHAYGELRQQRANLREQGEPLDGIILAEGLIRYSERGQAYVDEVRAMIRQNGLHQLPDLELADDTP</sequence>
<protein>
    <submittedName>
        <fullName evidence="3">Bax protein</fullName>
    </submittedName>
</protein>
<gene>
    <name evidence="3" type="ORF">SAMN04488052_11334</name>
</gene>
<reference evidence="3 4" key="1">
    <citation type="submission" date="2016-10" db="EMBL/GenBank/DDBJ databases">
        <authorList>
            <person name="de Groot N.N."/>
        </authorList>
    </citation>
    <scope>NUCLEOTIDE SEQUENCE [LARGE SCALE GENOMIC DNA]</scope>
    <source>
        <strain evidence="3 4">CGMCC 1.6291</strain>
    </source>
</reference>
<keyword evidence="1" id="KW-1133">Transmembrane helix</keyword>
<dbReference type="InterPro" id="IPR053195">
    <property type="entry name" value="Bax-like"/>
</dbReference>
<evidence type="ECO:0000256" key="1">
    <source>
        <dbReference type="SAM" id="Phobius"/>
    </source>
</evidence>
<evidence type="ECO:0000313" key="4">
    <source>
        <dbReference type="Proteomes" id="UP000199657"/>
    </source>
</evidence>
<dbReference type="Gene3D" id="1.10.530.10">
    <property type="match status" value="1"/>
</dbReference>
<name>A0A1H8VKR0_9GAMM</name>
<dbReference type="AlphaFoldDB" id="A0A1H8VKR0"/>
<dbReference type="Proteomes" id="UP000199657">
    <property type="component" value="Unassembled WGS sequence"/>
</dbReference>
<feature type="domain" description="Mannosyl-glycoprotein endo-beta-N-acetylglucosamidase-like" evidence="2">
    <location>
        <begin position="178"/>
        <end position="306"/>
    </location>
</feature>
<dbReference type="STRING" id="406100.SAMN04488052_11334"/>
<dbReference type="EMBL" id="FOEG01000013">
    <property type="protein sequence ID" value="SEP15870.1"/>
    <property type="molecule type" value="Genomic_DNA"/>
</dbReference>
<keyword evidence="4" id="KW-1185">Reference proteome</keyword>
<keyword evidence="1" id="KW-0812">Transmembrane</keyword>
<dbReference type="PANTHER" id="PTHR40572">
    <property type="entry name" value="PROTEIN BAX"/>
    <property type="match status" value="1"/>
</dbReference>